<feature type="compositionally biased region" description="Basic residues" evidence="1">
    <location>
        <begin position="51"/>
        <end position="60"/>
    </location>
</feature>
<keyword evidence="4" id="KW-1185">Reference proteome</keyword>
<feature type="compositionally biased region" description="Basic and acidic residues" evidence="1">
    <location>
        <begin position="93"/>
        <end position="115"/>
    </location>
</feature>
<reference evidence="3" key="1">
    <citation type="submission" date="2022-01" db="EMBL/GenBank/DDBJ databases">
        <authorList>
            <person name="King R."/>
        </authorList>
    </citation>
    <scope>NUCLEOTIDE SEQUENCE</scope>
</reference>
<organism evidence="3 4">
    <name type="scientific">Phaedon cochleariae</name>
    <name type="common">Mustard beetle</name>
    <dbReference type="NCBI Taxonomy" id="80249"/>
    <lineage>
        <taxon>Eukaryota</taxon>
        <taxon>Metazoa</taxon>
        <taxon>Ecdysozoa</taxon>
        <taxon>Arthropoda</taxon>
        <taxon>Hexapoda</taxon>
        <taxon>Insecta</taxon>
        <taxon>Pterygota</taxon>
        <taxon>Neoptera</taxon>
        <taxon>Endopterygota</taxon>
        <taxon>Coleoptera</taxon>
        <taxon>Polyphaga</taxon>
        <taxon>Cucujiformia</taxon>
        <taxon>Chrysomeloidea</taxon>
        <taxon>Chrysomelidae</taxon>
        <taxon>Chrysomelinae</taxon>
        <taxon>Chrysomelini</taxon>
        <taxon>Phaedon</taxon>
    </lineage>
</organism>
<keyword evidence="2" id="KW-1133">Transmembrane helix</keyword>
<accession>A0A9N9SDD2</accession>
<feature type="compositionally biased region" description="Acidic residues" evidence="1">
    <location>
        <begin position="202"/>
        <end position="213"/>
    </location>
</feature>
<gene>
    <name evidence="3" type="ORF">PHAECO_LOCUS6292</name>
</gene>
<evidence type="ECO:0000256" key="1">
    <source>
        <dbReference type="SAM" id="MobiDB-lite"/>
    </source>
</evidence>
<feature type="region of interest" description="Disordered" evidence="1">
    <location>
        <begin position="36"/>
        <end position="315"/>
    </location>
</feature>
<keyword evidence="2" id="KW-0472">Membrane</keyword>
<feature type="compositionally biased region" description="Basic residues" evidence="1">
    <location>
        <begin position="303"/>
        <end position="315"/>
    </location>
</feature>
<dbReference type="OrthoDB" id="6381830at2759"/>
<reference evidence="3" key="2">
    <citation type="submission" date="2022-10" db="EMBL/GenBank/DDBJ databases">
        <authorList>
            <consortium name="ENA_rothamsted_submissions"/>
            <consortium name="culmorum"/>
            <person name="King R."/>
        </authorList>
    </citation>
    <scope>NUCLEOTIDE SEQUENCE</scope>
</reference>
<evidence type="ECO:0000256" key="2">
    <source>
        <dbReference type="SAM" id="Phobius"/>
    </source>
</evidence>
<protein>
    <submittedName>
        <fullName evidence="3">Uncharacterized protein</fullName>
    </submittedName>
</protein>
<feature type="compositionally biased region" description="Basic and acidic residues" evidence="1">
    <location>
        <begin position="74"/>
        <end position="86"/>
    </location>
</feature>
<feature type="compositionally biased region" description="Basic and acidic residues" evidence="1">
    <location>
        <begin position="251"/>
        <end position="261"/>
    </location>
</feature>
<dbReference type="AlphaFoldDB" id="A0A9N9SDD2"/>
<feature type="transmembrane region" description="Helical" evidence="2">
    <location>
        <begin position="12"/>
        <end position="32"/>
    </location>
</feature>
<proteinExistence type="predicted"/>
<evidence type="ECO:0000313" key="3">
    <source>
        <dbReference type="EMBL" id="CAG9818655.1"/>
    </source>
</evidence>
<sequence length="315" mass="35712">MEIVQELSSQYILYIPVALVIIGAILLFTFGFKSAEQPPFDKLTNEERKSSAGKKRKIKDKKVIANGHVSTADSKTDKSPAKESKKSPAKVPTEVKQEKREKKVEKQQDKIKPDSAKPSIELVKNKKNLRRPTEKPLDFDDGDWETVPTKFDKKKKGDQSPDKNKKPKRADNVEKLENLKLAKEVVNRELQEKDKQVQNIEEQPEQPTPEEPEPAPAIIDIRIEHEIEPEEPVVVVEEKKEKEKKKKEKKPKKEAVEKAVAVEEAEAPVVEEKLDDQPEGTAPKAVAPAFDELGDIWTEAKPSKKTGKKKARRDN</sequence>
<dbReference type="Proteomes" id="UP001153737">
    <property type="component" value="Chromosome 2"/>
</dbReference>
<dbReference type="EMBL" id="OU896708">
    <property type="protein sequence ID" value="CAG9818655.1"/>
    <property type="molecule type" value="Genomic_DNA"/>
</dbReference>
<keyword evidence="2" id="KW-0812">Transmembrane</keyword>
<feature type="compositionally biased region" description="Basic and acidic residues" evidence="1">
    <location>
        <begin position="155"/>
        <end position="196"/>
    </location>
</feature>
<name>A0A9N9SDD2_PHACE</name>
<evidence type="ECO:0000313" key="4">
    <source>
        <dbReference type="Proteomes" id="UP001153737"/>
    </source>
</evidence>